<name>A0A6J4MUF1_9ACTN</name>
<reference evidence="1" key="1">
    <citation type="submission" date="2020-02" db="EMBL/GenBank/DDBJ databases">
        <authorList>
            <person name="Meier V. D."/>
        </authorList>
    </citation>
    <scope>NUCLEOTIDE SEQUENCE</scope>
    <source>
        <strain evidence="1">AVDCRST_MAG47</strain>
    </source>
</reference>
<proteinExistence type="predicted"/>
<accession>A0A6J4MUF1</accession>
<organism evidence="1">
    <name type="scientific">uncultured Nocardioidaceae bacterium</name>
    <dbReference type="NCBI Taxonomy" id="253824"/>
    <lineage>
        <taxon>Bacteria</taxon>
        <taxon>Bacillati</taxon>
        <taxon>Actinomycetota</taxon>
        <taxon>Actinomycetes</taxon>
        <taxon>Propionibacteriales</taxon>
        <taxon>Nocardioidaceae</taxon>
        <taxon>environmental samples</taxon>
    </lineage>
</organism>
<dbReference type="AlphaFoldDB" id="A0A6J4MUF1"/>
<evidence type="ECO:0000313" key="1">
    <source>
        <dbReference type="EMBL" id="CAA9369268.1"/>
    </source>
</evidence>
<sequence length="211" mass="22466">MVGEGACGEPRHASRRLGDDGWMPPRVLSLCLALTVLLGCGAARGAVWGAARGAAPDQVVSGAMASGVVVNDRERPAVQALDLLRRWDARRAAAYASGEPRRLRQLYAPGSRAGARDVRLLRSYADRGLVVEELAVQVLDVRLVSASPSLVRLQVLDRMAGGRVALAEGWTTGADSEPGEETWLPAGRPESRVVTMVEHGGGWVVRSVRRG</sequence>
<protein>
    <submittedName>
        <fullName evidence="1">Uncharacterized protein</fullName>
    </submittedName>
</protein>
<gene>
    <name evidence="1" type="ORF">AVDCRST_MAG47-1009</name>
</gene>
<dbReference type="EMBL" id="CADCUK010000073">
    <property type="protein sequence ID" value="CAA9369268.1"/>
    <property type="molecule type" value="Genomic_DNA"/>
</dbReference>